<dbReference type="RefSeq" id="WP_124260384.1">
    <property type="nucleotide sequence ID" value="NZ_CP061008.1"/>
</dbReference>
<evidence type="ECO:0000313" key="1">
    <source>
        <dbReference type="EMBL" id="RPJ89444.1"/>
    </source>
</evidence>
<dbReference type="Proteomes" id="UP000285324">
    <property type="component" value="Unassembled WGS sequence"/>
</dbReference>
<dbReference type="AlphaFoldDB" id="A0A424W827"/>
<dbReference type="OrthoDB" id="10006049at2"/>
<reference evidence="1 2" key="1">
    <citation type="submission" date="2018-08" db="EMBL/GenBank/DDBJ databases">
        <title>Achromobacter xylosoxidans Genome sequencing and assembly.</title>
        <authorList>
            <person name="Wang R."/>
            <person name="Rensing C."/>
            <person name="Li Y."/>
        </authorList>
    </citation>
    <scope>NUCLEOTIDE SEQUENCE [LARGE SCALE GENOMIC DNA]</scope>
    <source>
        <strain evidence="1 2">GD003A</strain>
    </source>
</reference>
<accession>A0A424W827</accession>
<dbReference type="EMBL" id="QVXO01000041">
    <property type="protein sequence ID" value="RPJ89444.1"/>
    <property type="molecule type" value="Genomic_DNA"/>
</dbReference>
<gene>
    <name evidence="1" type="ORF">DY367_22655</name>
</gene>
<organism evidence="1 2">
    <name type="scientific">Alcaligenes xylosoxydans xylosoxydans</name>
    <name type="common">Achromobacter xylosoxidans</name>
    <dbReference type="NCBI Taxonomy" id="85698"/>
    <lineage>
        <taxon>Bacteria</taxon>
        <taxon>Pseudomonadati</taxon>
        <taxon>Pseudomonadota</taxon>
        <taxon>Betaproteobacteria</taxon>
        <taxon>Burkholderiales</taxon>
        <taxon>Alcaligenaceae</taxon>
        <taxon>Achromobacter</taxon>
    </lineage>
</organism>
<comment type="caution">
    <text evidence="1">The sequence shown here is derived from an EMBL/GenBank/DDBJ whole genome shotgun (WGS) entry which is preliminary data.</text>
</comment>
<evidence type="ECO:0000313" key="2">
    <source>
        <dbReference type="Proteomes" id="UP000285324"/>
    </source>
</evidence>
<sequence>MTDTLGGVARDFPQMRDDKILTGPTDHCRNNYDALGRLLLRCRDKPRRPPRPRALHRLLAGAFPDPPGISWKFPAVSRKRTRTCFVGGEIQLWKIQLFAFKQGFLHPDFSSTAHQTIGASLKKTRTFSRT</sequence>
<name>A0A424W827_ALCXX</name>
<proteinExistence type="predicted"/>
<protein>
    <submittedName>
        <fullName evidence="1">Uncharacterized protein</fullName>
    </submittedName>
</protein>